<name>A0A5M3XTN7_9ACTN</name>
<dbReference type="EMBL" id="BLAF01000049">
    <property type="protein sequence ID" value="GES24240.1"/>
    <property type="molecule type" value="Genomic_DNA"/>
</dbReference>
<proteinExistence type="predicted"/>
<comment type="caution">
    <text evidence="3">The sequence shown here is derived from an EMBL/GenBank/DDBJ whole genome shotgun (WGS) entry which is preliminary data.</text>
</comment>
<evidence type="ECO:0000313" key="4">
    <source>
        <dbReference type="Proteomes" id="UP000377595"/>
    </source>
</evidence>
<keyword evidence="4" id="KW-1185">Reference proteome</keyword>
<evidence type="ECO:0000256" key="1">
    <source>
        <dbReference type="ARBA" id="ARBA00022801"/>
    </source>
</evidence>
<dbReference type="AlphaFoldDB" id="A0A5M3XTN7"/>
<feature type="domain" description="Isochorismatase-like" evidence="2">
    <location>
        <begin position="5"/>
        <end position="193"/>
    </location>
</feature>
<dbReference type="SUPFAM" id="SSF52499">
    <property type="entry name" value="Isochorismatase-like hydrolases"/>
    <property type="match status" value="1"/>
</dbReference>
<protein>
    <submittedName>
        <fullName evidence="3">Cysteine hydrolase</fullName>
    </submittedName>
</protein>
<sequence length="202" mass="21992">MTDKTALIVIDMQNGFCLHPAGGLQQKMGWPPLVNVPAVIDASAALIAAARQRGIPVIYVRYRTLPDMLNAMRIHREAASVLPPGTVLSMEGAEGDIVERLAPLPGDYMVSKTRWDAFLYTDLEPLLQGLGTVNLIMCGVLTNACVETTARSALQRNYRVWVARDCVTSESAQLHENALMSMTSLGANVTDWRDAIAGRVLI</sequence>
<dbReference type="InterPro" id="IPR036380">
    <property type="entry name" value="Isochorismatase-like_sf"/>
</dbReference>
<keyword evidence="1 3" id="KW-0378">Hydrolase</keyword>
<reference evidence="3 4" key="1">
    <citation type="submission" date="2019-10" db="EMBL/GenBank/DDBJ databases">
        <title>Whole genome shotgun sequence of Acrocarpospora pleiomorpha NBRC 16267.</title>
        <authorList>
            <person name="Ichikawa N."/>
            <person name="Kimura A."/>
            <person name="Kitahashi Y."/>
            <person name="Komaki H."/>
            <person name="Oguchi A."/>
        </authorList>
    </citation>
    <scope>NUCLEOTIDE SEQUENCE [LARGE SCALE GENOMIC DNA]</scope>
    <source>
        <strain evidence="3 4">NBRC 16267</strain>
    </source>
</reference>
<evidence type="ECO:0000313" key="3">
    <source>
        <dbReference type="EMBL" id="GES24240.1"/>
    </source>
</evidence>
<organism evidence="3 4">
    <name type="scientific">Acrocarpospora pleiomorpha</name>
    <dbReference type="NCBI Taxonomy" id="90975"/>
    <lineage>
        <taxon>Bacteria</taxon>
        <taxon>Bacillati</taxon>
        <taxon>Actinomycetota</taxon>
        <taxon>Actinomycetes</taxon>
        <taxon>Streptosporangiales</taxon>
        <taxon>Streptosporangiaceae</taxon>
        <taxon>Acrocarpospora</taxon>
    </lineage>
</organism>
<dbReference type="InterPro" id="IPR050272">
    <property type="entry name" value="Isochorismatase-like_hydrls"/>
</dbReference>
<dbReference type="Gene3D" id="3.40.50.850">
    <property type="entry name" value="Isochorismatase-like"/>
    <property type="match status" value="1"/>
</dbReference>
<dbReference type="CDD" id="cd00431">
    <property type="entry name" value="cysteine_hydrolases"/>
    <property type="match status" value="1"/>
</dbReference>
<accession>A0A5M3XTN7</accession>
<dbReference type="Pfam" id="PF00857">
    <property type="entry name" value="Isochorismatase"/>
    <property type="match status" value="1"/>
</dbReference>
<dbReference type="RefSeq" id="WP_155349094.1">
    <property type="nucleotide sequence ID" value="NZ_BAAAHM010000005.1"/>
</dbReference>
<dbReference type="OrthoDB" id="9814140at2"/>
<dbReference type="PANTHER" id="PTHR43540">
    <property type="entry name" value="PEROXYUREIDOACRYLATE/UREIDOACRYLATE AMIDOHYDROLASE-RELATED"/>
    <property type="match status" value="1"/>
</dbReference>
<gene>
    <name evidence="3" type="ORF">Aple_071390</name>
</gene>
<dbReference type="GO" id="GO:0016787">
    <property type="term" value="F:hydrolase activity"/>
    <property type="evidence" value="ECO:0007669"/>
    <property type="project" value="UniProtKB-KW"/>
</dbReference>
<dbReference type="PANTHER" id="PTHR43540:SF6">
    <property type="entry name" value="ISOCHORISMATASE-LIKE DOMAIN-CONTAINING PROTEIN"/>
    <property type="match status" value="1"/>
</dbReference>
<evidence type="ECO:0000259" key="2">
    <source>
        <dbReference type="Pfam" id="PF00857"/>
    </source>
</evidence>
<dbReference type="Proteomes" id="UP000377595">
    <property type="component" value="Unassembled WGS sequence"/>
</dbReference>
<dbReference type="InterPro" id="IPR000868">
    <property type="entry name" value="Isochorismatase-like_dom"/>
</dbReference>